<feature type="transmembrane region" description="Helical" evidence="1">
    <location>
        <begin position="582"/>
        <end position="603"/>
    </location>
</feature>
<feature type="transmembrane region" description="Helical" evidence="1">
    <location>
        <begin position="537"/>
        <end position="561"/>
    </location>
</feature>
<dbReference type="InterPro" id="IPR002656">
    <property type="entry name" value="Acyl_transf_3_dom"/>
</dbReference>
<feature type="chain" id="PRO_5039889107" description="Nose resistant-to-fluoxetine protein N-terminal domain-containing protein" evidence="2">
    <location>
        <begin position="21"/>
        <end position="656"/>
    </location>
</feature>
<evidence type="ECO:0000256" key="1">
    <source>
        <dbReference type="SAM" id="Phobius"/>
    </source>
</evidence>
<gene>
    <name evidence="4" type="ORF">PVAND_000531</name>
</gene>
<feature type="signal peptide" evidence="2">
    <location>
        <begin position="1"/>
        <end position="20"/>
    </location>
</feature>
<evidence type="ECO:0000259" key="3">
    <source>
        <dbReference type="SMART" id="SM00703"/>
    </source>
</evidence>
<dbReference type="OrthoDB" id="118951at2759"/>
<dbReference type="InterPro" id="IPR006621">
    <property type="entry name" value="Nose-resist-to-fluoxetine_N"/>
</dbReference>
<feature type="transmembrane region" description="Helical" evidence="1">
    <location>
        <begin position="501"/>
        <end position="525"/>
    </location>
</feature>
<feature type="transmembrane region" description="Helical" evidence="1">
    <location>
        <begin position="623"/>
        <end position="644"/>
    </location>
</feature>
<proteinExistence type="predicted"/>
<dbReference type="GO" id="GO:0016747">
    <property type="term" value="F:acyltransferase activity, transferring groups other than amino-acyl groups"/>
    <property type="evidence" value="ECO:0007669"/>
    <property type="project" value="InterPro"/>
</dbReference>
<feature type="transmembrane region" description="Helical" evidence="1">
    <location>
        <begin position="402"/>
        <end position="421"/>
    </location>
</feature>
<dbReference type="Proteomes" id="UP001107558">
    <property type="component" value="Chromosome 3"/>
</dbReference>
<feature type="transmembrane region" description="Helical" evidence="1">
    <location>
        <begin position="428"/>
        <end position="452"/>
    </location>
</feature>
<keyword evidence="5" id="KW-1185">Reference proteome</keyword>
<dbReference type="InterPro" id="IPR052728">
    <property type="entry name" value="O2_lipid_transport_reg"/>
</dbReference>
<feature type="transmembrane region" description="Helical" evidence="1">
    <location>
        <begin position="197"/>
        <end position="219"/>
    </location>
</feature>
<evidence type="ECO:0000313" key="4">
    <source>
        <dbReference type="EMBL" id="KAG5670254.1"/>
    </source>
</evidence>
<protein>
    <recommendedName>
        <fullName evidence="3">Nose resistant-to-fluoxetine protein N-terminal domain-containing protein</fullName>
    </recommendedName>
</protein>
<keyword evidence="1" id="KW-0472">Membrane</keyword>
<reference evidence="4" key="1">
    <citation type="submission" date="2021-03" db="EMBL/GenBank/DDBJ databases">
        <title>Chromosome level genome of the anhydrobiotic midge Polypedilum vanderplanki.</title>
        <authorList>
            <person name="Yoshida Y."/>
            <person name="Kikawada T."/>
            <person name="Gusev O."/>
        </authorList>
    </citation>
    <scope>NUCLEOTIDE SEQUENCE</scope>
    <source>
        <strain evidence="4">NIAS01</strain>
        <tissue evidence="4">Whole body or cell culture</tissue>
    </source>
</reference>
<feature type="transmembrane region" description="Helical" evidence="1">
    <location>
        <begin position="257"/>
        <end position="275"/>
    </location>
</feature>
<dbReference type="PANTHER" id="PTHR11161:SF0">
    <property type="entry name" value="O-ACYLTRANSFERASE LIKE PROTEIN"/>
    <property type="match status" value="1"/>
</dbReference>
<sequence>MKVHFLLIAILLQIKLSVQDFSPIISSKSFKEKSLKIQPKNLNETLCAEQLDFFSQSLENKNLWALEFFDTWAKIPSGYFSYNLINFGDYDQCIKFQFPTENVGLLEGKHCFISFVPTQEAILTDNETTLNDWREISEIVRLLQVEIINSICIPTTCSVDQAIDFLNEQFHLLAQFEAVSGVCKEIEDLSVLEPIDIAVITIFSISIILMLLSTIYDLIAHRNPNPQPHKLFIAFSVYTNGKRLFDMSQSKGTIDSLHGLRAISILWIMFGHRITNQFSFPIQNKVAVFEFNQQLYSVVLYAYSIAVDTFFLMGALLLTMSTIRAIEKNSLNIWRMILHRYLRYTPVMAVSVLSVISLSRFVVTGPLDVGVFREDCVNYWWSALLHIQNYVNPENVCLNHTWYLSVDFQLFILTPFLIYGIKKQKKFMWFLLVLIILCSIYIFTISMVFELYKTSRSLEEADINRRWIYQPTHARIQSWLIGVGLGFLIHERREEKAKINCFFDSLLWILSLAVIATIIMISHVFQTPIVSYSTSLLSNAIFMAIHRIFWSLAVAYIIFACENLKTGSIVRWFLSHSYWKPIGTMGLSLYVTHILYMIPNMLNMRQSYYFGIWPMLHTFSGDLFPSVAIAAFFYLAFETPYLIIENYFYQKFKKSE</sequence>
<feature type="transmembrane region" description="Helical" evidence="1">
    <location>
        <begin position="295"/>
        <end position="320"/>
    </location>
</feature>
<feature type="transmembrane region" description="Helical" evidence="1">
    <location>
        <begin position="472"/>
        <end position="489"/>
    </location>
</feature>
<feature type="transmembrane region" description="Helical" evidence="1">
    <location>
        <begin position="341"/>
        <end position="363"/>
    </location>
</feature>
<dbReference type="PANTHER" id="PTHR11161">
    <property type="entry name" value="O-ACYLTRANSFERASE"/>
    <property type="match status" value="1"/>
</dbReference>
<dbReference type="Pfam" id="PF01757">
    <property type="entry name" value="Acyl_transf_3"/>
    <property type="match status" value="1"/>
</dbReference>
<evidence type="ECO:0000256" key="2">
    <source>
        <dbReference type="SAM" id="SignalP"/>
    </source>
</evidence>
<keyword evidence="1" id="KW-0812">Transmembrane</keyword>
<name>A0A9J6BLK1_POLVA</name>
<organism evidence="4 5">
    <name type="scientific">Polypedilum vanderplanki</name>
    <name type="common">Sleeping chironomid midge</name>
    <dbReference type="NCBI Taxonomy" id="319348"/>
    <lineage>
        <taxon>Eukaryota</taxon>
        <taxon>Metazoa</taxon>
        <taxon>Ecdysozoa</taxon>
        <taxon>Arthropoda</taxon>
        <taxon>Hexapoda</taxon>
        <taxon>Insecta</taxon>
        <taxon>Pterygota</taxon>
        <taxon>Neoptera</taxon>
        <taxon>Endopterygota</taxon>
        <taxon>Diptera</taxon>
        <taxon>Nematocera</taxon>
        <taxon>Chironomoidea</taxon>
        <taxon>Chironomidae</taxon>
        <taxon>Chironominae</taxon>
        <taxon>Polypedilum</taxon>
        <taxon>Polypedilum</taxon>
    </lineage>
</organism>
<evidence type="ECO:0000313" key="5">
    <source>
        <dbReference type="Proteomes" id="UP001107558"/>
    </source>
</evidence>
<dbReference type="Pfam" id="PF20146">
    <property type="entry name" value="NRF"/>
    <property type="match status" value="1"/>
</dbReference>
<comment type="caution">
    <text evidence="4">The sequence shown here is derived from an EMBL/GenBank/DDBJ whole genome shotgun (WGS) entry which is preliminary data.</text>
</comment>
<keyword evidence="1" id="KW-1133">Transmembrane helix</keyword>
<dbReference type="SMART" id="SM00703">
    <property type="entry name" value="NRF"/>
    <property type="match status" value="1"/>
</dbReference>
<dbReference type="EMBL" id="JADBJN010000003">
    <property type="protein sequence ID" value="KAG5670254.1"/>
    <property type="molecule type" value="Genomic_DNA"/>
</dbReference>
<accession>A0A9J6BLK1</accession>
<dbReference type="AlphaFoldDB" id="A0A9J6BLK1"/>
<feature type="domain" description="Nose resistant-to-fluoxetine protein N-terminal" evidence="3">
    <location>
        <begin position="44"/>
        <end position="185"/>
    </location>
</feature>
<keyword evidence="2" id="KW-0732">Signal</keyword>